<evidence type="ECO:0000313" key="3">
    <source>
        <dbReference type="Proteomes" id="UP000736335"/>
    </source>
</evidence>
<evidence type="ECO:0000256" key="1">
    <source>
        <dbReference type="SAM" id="MobiDB-lite"/>
    </source>
</evidence>
<gene>
    <name evidence="2" type="ORF">BJ322DRAFT_1181106</name>
</gene>
<feature type="compositionally biased region" description="Basic and acidic residues" evidence="1">
    <location>
        <begin position="1"/>
        <end position="26"/>
    </location>
</feature>
<name>A0A9P6L9I2_9AGAM</name>
<dbReference type="Proteomes" id="UP000736335">
    <property type="component" value="Unassembled WGS sequence"/>
</dbReference>
<evidence type="ECO:0000313" key="2">
    <source>
        <dbReference type="EMBL" id="KAF9788060.1"/>
    </source>
</evidence>
<dbReference type="EMBL" id="WIUZ02000004">
    <property type="protein sequence ID" value="KAF9788060.1"/>
    <property type="molecule type" value="Genomic_DNA"/>
</dbReference>
<proteinExistence type="predicted"/>
<organism evidence="2 3">
    <name type="scientific">Thelephora terrestris</name>
    <dbReference type="NCBI Taxonomy" id="56493"/>
    <lineage>
        <taxon>Eukaryota</taxon>
        <taxon>Fungi</taxon>
        <taxon>Dikarya</taxon>
        <taxon>Basidiomycota</taxon>
        <taxon>Agaricomycotina</taxon>
        <taxon>Agaricomycetes</taxon>
        <taxon>Thelephorales</taxon>
        <taxon>Thelephoraceae</taxon>
        <taxon>Thelephora</taxon>
    </lineage>
</organism>
<reference evidence="2" key="2">
    <citation type="submission" date="2020-11" db="EMBL/GenBank/DDBJ databases">
        <authorList>
            <consortium name="DOE Joint Genome Institute"/>
            <person name="Kuo A."/>
            <person name="Miyauchi S."/>
            <person name="Kiss E."/>
            <person name="Drula E."/>
            <person name="Kohler A."/>
            <person name="Sanchez-Garcia M."/>
            <person name="Andreopoulos B."/>
            <person name="Barry K.W."/>
            <person name="Bonito G."/>
            <person name="Buee M."/>
            <person name="Carver A."/>
            <person name="Chen C."/>
            <person name="Cichocki N."/>
            <person name="Clum A."/>
            <person name="Culley D."/>
            <person name="Crous P.W."/>
            <person name="Fauchery L."/>
            <person name="Girlanda M."/>
            <person name="Hayes R."/>
            <person name="Keri Z."/>
            <person name="Labutti K."/>
            <person name="Lipzen A."/>
            <person name="Lombard V."/>
            <person name="Magnuson J."/>
            <person name="Maillard F."/>
            <person name="Morin E."/>
            <person name="Murat C."/>
            <person name="Nolan M."/>
            <person name="Ohm R."/>
            <person name="Pangilinan J."/>
            <person name="Pereira M."/>
            <person name="Perotto S."/>
            <person name="Peter M."/>
            <person name="Riley R."/>
            <person name="Sitrit Y."/>
            <person name="Stielow B."/>
            <person name="Szollosi G."/>
            <person name="Zifcakova L."/>
            <person name="Stursova M."/>
            <person name="Spatafora J.W."/>
            <person name="Tedersoo L."/>
            <person name="Vaario L.-M."/>
            <person name="Yamada A."/>
            <person name="Yan M."/>
            <person name="Wang P."/>
            <person name="Xu J."/>
            <person name="Bruns T."/>
            <person name="Baldrian P."/>
            <person name="Vilgalys R."/>
            <person name="Henrissat B."/>
            <person name="Grigoriev I.V."/>
            <person name="Hibbett D."/>
            <person name="Nagy L.G."/>
            <person name="Martin F.M."/>
        </authorList>
    </citation>
    <scope>NUCLEOTIDE SEQUENCE</scope>
    <source>
        <strain evidence="2">UH-Tt-Lm1</strain>
    </source>
</reference>
<keyword evidence="3" id="KW-1185">Reference proteome</keyword>
<sequence>MSNPELLKENPKGENESWESWGERLAQKYPTPAATPNLPLVPGHDKLPETWEEYGTQWKVHYNTHIAGKPIPTSGPTLPPLPTTDATGEDWATWGSAVSEAWNEYAKEKGVDLPKVLEGLKKPELINGDWASYSAEWDEYGKQVGEKFQAALAAKST</sequence>
<reference evidence="2" key="1">
    <citation type="journal article" date="2020" name="Nat. Commun.">
        <title>Large-scale genome sequencing of mycorrhizal fungi provides insights into the early evolution of symbiotic traits.</title>
        <authorList>
            <person name="Miyauchi S."/>
            <person name="Kiss E."/>
            <person name="Kuo A."/>
            <person name="Drula E."/>
            <person name="Kohler A."/>
            <person name="Sanchez-Garcia M."/>
            <person name="Morin E."/>
            <person name="Andreopoulos B."/>
            <person name="Barry K.W."/>
            <person name="Bonito G."/>
            <person name="Buee M."/>
            <person name="Carver A."/>
            <person name="Chen C."/>
            <person name="Cichocki N."/>
            <person name="Clum A."/>
            <person name="Culley D."/>
            <person name="Crous P.W."/>
            <person name="Fauchery L."/>
            <person name="Girlanda M."/>
            <person name="Hayes R.D."/>
            <person name="Keri Z."/>
            <person name="LaButti K."/>
            <person name="Lipzen A."/>
            <person name="Lombard V."/>
            <person name="Magnuson J."/>
            <person name="Maillard F."/>
            <person name="Murat C."/>
            <person name="Nolan M."/>
            <person name="Ohm R.A."/>
            <person name="Pangilinan J."/>
            <person name="Pereira M.F."/>
            <person name="Perotto S."/>
            <person name="Peter M."/>
            <person name="Pfister S."/>
            <person name="Riley R."/>
            <person name="Sitrit Y."/>
            <person name="Stielow J.B."/>
            <person name="Szollosi G."/>
            <person name="Zifcakova L."/>
            <person name="Stursova M."/>
            <person name="Spatafora J.W."/>
            <person name="Tedersoo L."/>
            <person name="Vaario L.M."/>
            <person name="Yamada A."/>
            <person name="Yan M."/>
            <person name="Wang P."/>
            <person name="Xu J."/>
            <person name="Bruns T."/>
            <person name="Baldrian P."/>
            <person name="Vilgalys R."/>
            <person name="Dunand C."/>
            <person name="Henrissat B."/>
            <person name="Grigoriev I.V."/>
            <person name="Hibbett D."/>
            <person name="Nagy L.G."/>
            <person name="Martin F.M."/>
        </authorList>
    </citation>
    <scope>NUCLEOTIDE SEQUENCE</scope>
    <source>
        <strain evidence="2">UH-Tt-Lm1</strain>
    </source>
</reference>
<dbReference type="OrthoDB" id="10345366at2759"/>
<comment type="caution">
    <text evidence="2">The sequence shown here is derived from an EMBL/GenBank/DDBJ whole genome shotgun (WGS) entry which is preliminary data.</text>
</comment>
<dbReference type="AlphaFoldDB" id="A0A9P6L9I2"/>
<protein>
    <submittedName>
        <fullName evidence="2">Uncharacterized protein</fullName>
    </submittedName>
</protein>
<feature type="region of interest" description="Disordered" evidence="1">
    <location>
        <begin position="1"/>
        <end position="44"/>
    </location>
</feature>
<accession>A0A9P6L9I2</accession>